<organism evidence="14 15">
    <name type="scientific">Cocos nucifera</name>
    <name type="common">Coconut palm</name>
    <dbReference type="NCBI Taxonomy" id="13894"/>
    <lineage>
        <taxon>Eukaryota</taxon>
        <taxon>Viridiplantae</taxon>
        <taxon>Streptophyta</taxon>
        <taxon>Embryophyta</taxon>
        <taxon>Tracheophyta</taxon>
        <taxon>Spermatophyta</taxon>
        <taxon>Magnoliopsida</taxon>
        <taxon>Liliopsida</taxon>
        <taxon>Arecaceae</taxon>
        <taxon>Arecoideae</taxon>
        <taxon>Cocoseae</taxon>
        <taxon>Attaleinae</taxon>
        <taxon>Cocos</taxon>
    </lineage>
</organism>
<dbReference type="PROSITE" id="PS00107">
    <property type="entry name" value="PROTEIN_KINASE_ATP"/>
    <property type="match status" value="2"/>
</dbReference>
<dbReference type="GO" id="GO:0005524">
    <property type="term" value="F:ATP binding"/>
    <property type="evidence" value="ECO:0007669"/>
    <property type="project" value="UniProtKB-UniRule"/>
</dbReference>
<evidence type="ECO:0000256" key="3">
    <source>
        <dbReference type="ARBA" id="ARBA00022527"/>
    </source>
</evidence>
<dbReference type="InterPro" id="IPR011009">
    <property type="entry name" value="Kinase-like_dom_sf"/>
</dbReference>
<proteinExistence type="inferred from homology"/>
<dbReference type="SUPFAM" id="SSF56112">
    <property type="entry name" value="Protein kinase-like (PK-like)"/>
    <property type="match status" value="2"/>
</dbReference>
<comment type="caution">
    <text evidence="14">The sequence shown here is derived from an EMBL/GenBank/DDBJ whole genome shotgun (WGS) entry which is preliminary data.</text>
</comment>
<feature type="domain" description="Protein kinase" evidence="12">
    <location>
        <begin position="388"/>
        <end position="642"/>
    </location>
</feature>
<dbReference type="FunFam" id="3.30.310.80:FF:000005">
    <property type="entry name" value="Non-specific serine/threonine protein kinase"/>
    <property type="match status" value="2"/>
</dbReference>
<dbReference type="FunFam" id="3.30.200.20:FF:000096">
    <property type="entry name" value="Non-specific serine/threonine protein kinase"/>
    <property type="match status" value="2"/>
</dbReference>
<dbReference type="Gene3D" id="1.10.510.10">
    <property type="entry name" value="Transferase(Phosphotransferase) domain 1"/>
    <property type="match status" value="2"/>
</dbReference>
<dbReference type="InterPro" id="IPR004041">
    <property type="entry name" value="NAF_dom"/>
</dbReference>
<sequence>MRRYELGRLLGQGTFAKVYKARNVLTGETVAVKIIDKEKVLRTGMIDQIKREIAIMRLVRHPNIVHLHEVMATKSKIFFAMELVRGGELFAKVAKGRLGEDMARQYFQQLVGAVDFCHSRGVYHRDLKPENLLLDDNGNLKISDFGLSALRGSRRQDGLLHTTCGTPAYVAPEVIHRKGYDGAKADIWSCGVILFVLMAGYLPFSDPNLIIMYGKISRGEFRCPTWFPSDVRKLLSQLLDPNPNTRIPMSKLMENSWFRKGFKPGFDLSGLFEEKVVKAEARFTSQKPAAAIVSKLEEIAHMERFKMIKKKDGVVKLEGSKKGRKGQLEIEAEILEVSPALFWVEMKKLSGDTLEYQKFIHQEMRPSLKDIVWTWQKMERGTVLMRRYELGRLLGQGTFAKVYKARNVLTGETVAVKIIDKEKVLRTGMIDQIKREIAIMRLVRHPNIVHLHEVMATKSKIFFAMELVRGGELFAKVAKGRLGEDMARQYFQQLVGAVDFCHSRGVYHRDLKPENLLLDDNGNLKISDFGLSALRGSRRQDGLLHTTCGTPAYVAPEVIHRKGYDGAKADIWSCGVILFVLMAGYLPFSDPNLIIMYGKISRGEFRCPTWFPSDVRKLLSQLLDPNPNTRIPMSKLMENSWFRKGFKPVRPMLQLRGSPCPSSDGNVHGCMHGAAFTSDDEEKDEAEEEKKKLVMSPIRPCCLNAFDIISRSQGFDLSGLFEEKVVKAEARFTSQKPAAAIVSKLEEIAHMERFKMIKKKDGVVKLEGSKKGRKGQLEIEAEILEVSPALFWVEMKKLSGDTLEYQKFIHQEMRPSLKDIVWTWQVGDQPPPPPQTPALSPLRPLPVPAGHPACIFRTSVCK</sequence>
<dbReference type="GO" id="GO:0007165">
    <property type="term" value="P:signal transduction"/>
    <property type="evidence" value="ECO:0007669"/>
    <property type="project" value="InterPro"/>
</dbReference>
<keyword evidence="8" id="KW-0464">Manganese</keyword>
<dbReference type="EC" id="2.7.11.1" evidence="2"/>
<comment type="catalytic activity">
    <reaction evidence="10">
        <text>L-seryl-[protein] + ATP = O-phospho-L-seryl-[protein] + ADP + H(+)</text>
        <dbReference type="Rhea" id="RHEA:17989"/>
        <dbReference type="Rhea" id="RHEA-COMP:9863"/>
        <dbReference type="Rhea" id="RHEA-COMP:11604"/>
        <dbReference type="ChEBI" id="CHEBI:15378"/>
        <dbReference type="ChEBI" id="CHEBI:29999"/>
        <dbReference type="ChEBI" id="CHEBI:30616"/>
        <dbReference type="ChEBI" id="CHEBI:83421"/>
        <dbReference type="ChEBI" id="CHEBI:456216"/>
        <dbReference type="EC" id="2.7.11.1"/>
    </reaction>
</comment>
<keyword evidence="6 14" id="KW-0418">Kinase</keyword>
<evidence type="ECO:0000256" key="10">
    <source>
        <dbReference type="ARBA" id="ARBA00048679"/>
    </source>
</evidence>
<evidence type="ECO:0000256" key="1">
    <source>
        <dbReference type="ARBA" id="ARBA00006234"/>
    </source>
</evidence>
<reference evidence="14" key="2">
    <citation type="submission" date="2019-07" db="EMBL/GenBank/DDBJ databases">
        <authorList>
            <person name="Yang Y."/>
            <person name="Bocs S."/>
            <person name="Baudouin L."/>
        </authorList>
    </citation>
    <scope>NUCLEOTIDE SEQUENCE</scope>
    <source>
        <tissue evidence="14">Spear leaf of Hainan Tall coconut</tissue>
    </source>
</reference>
<evidence type="ECO:0000256" key="9">
    <source>
        <dbReference type="ARBA" id="ARBA00047899"/>
    </source>
</evidence>
<dbReference type="CDD" id="cd14663">
    <property type="entry name" value="STKc_SnRK3"/>
    <property type="match status" value="2"/>
</dbReference>
<dbReference type="PROSITE" id="PS50816">
    <property type="entry name" value="NAF"/>
    <property type="match status" value="1"/>
</dbReference>
<keyword evidence="7 11" id="KW-0067">ATP-binding</keyword>
<dbReference type="InterPro" id="IPR018451">
    <property type="entry name" value="NAF/FISL_domain"/>
</dbReference>
<evidence type="ECO:0000256" key="5">
    <source>
        <dbReference type="ARBA" id="ARBA00022741"/>
    </source>
</evidence>
<name>A0A8K0IAH3_COCNU</name>
<feature type="domain" description="NAF" evidence="13">
    <location>
        <begin position="698"/>
        <end position="722"/>
    </location>
</feature>
<evidence type="ECO:0000259" key="12">
    <source>
        <dbReference type="PROSITE" id="PS50011"/>
    </source>
</evidence>
<reference evidence="14" key="1">
    <citation type="journal article" date="2017" name="Gigascience">
        <title>The genome draft of coconut (Cocos nucifera).</title>
        <authorList>
            <person name="Xiao Y."/>
            <person name="Xu P."/>
            <person name="Fan H."/>
            <person name="Baudouin L."/>
            <person name="Xia W."/>
            <person name="Bocs S."/>
            <person name="Xu J."/>
            <person name="Li Q."/>
            <person name="Guo A."/>
            <person name="Zhou L."/>
            <person name="Li J."/>
            <person name="Wu Y."/>
            <person name="Ma Z."/>
            <person name="Armero A."/>
            <person name="Issali A.E."/>
            <person name="Liu N."/>
            <person name="Peng M."/>
            <person name="Yang Y."/>
        </authorList>
    </citation>
    <scope>NUCLEOTIDE SEQUENCE</scope>
    <source>
        <tissue evidence="14">Spear leaf of Hainan Tall coconut</tissue>
    </source>
</reference>
<keyword evidence="4" id="KW-0808">Transferase</keyword>
<accession>A0A8K0IAH3</accession>
<comment type="similarity">
    <text evidence="1">Belongs to the protein kinase superfamily. CAMK Ser/Thr protein kinase family. SNF1 subfamily.</text>
</comment>
<dbReference type="Proteomes" id="UP000797356">
    <property type="component" value="Chromosome 6"/>
</dbReference>
<evidence type="ECO:0000313" key="15">
    <source>
        <dbReference type="Proteomes" id="UP000797356"/>
    </source>
</evidence>
<evidence type="ECO:0000256" key="8">
    <source>
        <dbReference type="ARBA" id="ARBA00023211"/>
    </source>
</evidence>
<evidence type="ECO:0000256" key="6">
    <source>
        <dbReference type="ARBA" id="ARBA00022777"/>
    </source>
</evidence>
<dbReference type="Pfam" id="PF00069">
    <property type="entry name" value="Pkinase"/>
    <property type="match status" value="2"/>
</dbReference>
<dbReference type="FunFam" id="1.10.510.10:FF:000653">
    <property type="entry name" value="Non-specific serine/threonine protein kinase"/>
    <property type="match status" value="2"/>
</dbReference>
<keyword evidence="5 11" id="KW-0547">Nucleotide-binding</keyword>
<protein>
    <recommendedName>
        <fullName evidence="2">non-specific serine/threonine protein kinase</fullName>
        <ecNumber evidence="2">2.7.11.1</ecNumber>
    </recommendedName>
</protein>
<dbReference type="PANTHER" id="PTHR43895">
    <property type="entry name" value="CALCIUM/CALMODULIN-DEPENDENT PROTEIN KINASE KINASE-RELATED"/>
    <property type="match status" value="1"/>
</dbReference>
<evidence type="ECO:0000313" key="14">
    <source>
        <dbReference type="EMBL" id="KAG1346728.1"/>
    </source>
</evidence>
<feature type="domain" description="Protein kinase" evidence="12">
    <location>
        <begin position="4"/>
        <end position="258"/>
    </location>
</feature>
<dbReference type="InterPro" id="IPR000719">
    <property type="entry name" value="Prot_kinase_dom"/>
</dbReference>
<dbReference type="Gene3D" id="3.30.200.20">
    <property type="entry name" value="Phosphorylase Kinase, domain 1"/>
    <property type="match status" value="1"/>
</dbReference>
<evidence type="ECO:0000256" key="4">
    <source>
        <dbReference type="ARBA" id="ARBA00022679"/>
    </source>
</evidence>
<dbReference type="SMART" id="SM00220">
    <property type="entry name" value="S_TKc"/>
    <property type="match status" value="2"/>
</dbReference>
<feature type="binding site" evidence="11">
    <location>
        <position position="417"/>
    </location>
    <ligand>
        <name>ATP</name>
        <dbReference type="ChEBI" id="CHEBI:30616"/>
    </ligand>
</feature>
<dbReference type="PROSITE" id="PS50011">
    <property type="entry name" value="PROTEIN_KINASE_DOM"/>
    <property type="match status" value="2"/>
</dbReference>
<evidence type="ECO:0000256" key="11">
    <source>
        <dbReference type="PROSITE-ProRule" id="PRU10141"/>
    </source>
</evidence>
<evidence type="ECO:0000256" key="2">
    <source>
        <dbReference type="ARBA" id="ARBA00012513"/>
    </source>
</evidence>
<dbReference type="InterPro" id="IPR008271">
    <property type="entry name" value="Ser/Thr_kinase_AS"/>
</dbReference>
<dbReference type="PANTHER" id="PTHR43895:SF139">
    <property type="entry name" value="CBL-INTERACTING PROTEIN KINASE 5"/>
    <property type="match status" value="1"/>
</dbReference>
<dbReference type="GO" id="GO:0004674">
    <property type="term" value="F:protein serine/threonine kinase activity"/>
    <property type="evidence" value="ECO:0007669"/>
    <property type="project" value="UniProtKB-KW"/>
</dbReference>
<comment type="catalytic activity">
    <reaction evidence="9">
        <text>L-threonyl-[protein] + ATP = O-phospho-L-threonyl-[protein] + ADP + H(+)</text>
        <dbReference type="Rhea" id="RHEA:46608"/>
        <dbReference type="Rhea" id="RHEA-COMP:11060"/>
        <dbReference type="Rhea" id="RHEA-COMP:11605"/>
        <dbReference type="ChEBI" id="CHEBI:15378"/>
        <dbReference type="ChEBI" id="CHEBI:30013"/>
        <dbReference type="ChEBI" id="CHEBI:30616"/>
        <dbReference type="ChEBI" id="CHEBI:61977"/>
        <dbReference type="ChEBI" id="CHEBI:456216"/>
        <dbReference type="EC" id="2.7.11.1"/>
    </reaction>
</comment>
<dbReference type="Gene3D" id="3.30.310.80">
    <property type="entry name" value="Kinase associated domain 1, KA1"/>
    <property type="match status" value="2"/>
</dbReference>
<dbReference type="PROSITE" id="PS00108">
    <property type="entry name" value="PROTEIN_KINASE_ST"/>
    <property type="match status" value="2"/>
</dbReference>
<gene>
    <name evidence="14" type="ORF">COCNU_06G005570</name>
</gene>
<dbReference type="CDD" id="cd12195">
    <property type="entry name" value="CIPK_C"/>
    <property type="match status" value="2"/>
</dbReference>
<evidence type="ECO:0000259" key="13">
    <source>
        <dbReference type="PROSITE" id="PS50816"/>
    </source>
</evidence>
<dbReference type="Pfam" id="PF03822">
    <property type="entry name" value="NAF"/>
    <property type="match status" value="2"/>
</dbReference>
<evidence type="ECO:0000256" key="7">
    <source>
        <dbReference type="ARBA" id="ARBA00022840"/>
    </source>
</evidence>
<feature type="binding site" evidence="11">
    <location>
        <position position="33"/>
    </location>
    <ligand>
        <name>ATP</name>
        <dbReference type="ChEBI" id="CHEBI:30616"/>
    </ligand>
</feature>
<dbReference type="EMBL" id="CM017877">
    <property type="protein sequence ID" value="KAG1346728.1"/>
    <property type="molecule type" value="Genomic_DNA"/>
</dbReference>
<dbReference type="InterPro" id="IPR017441">
    <property type="entry name" value="Protein_kinase_ATP_BS"/>
</dbReference>
<keyword evidence="15" id="KW-1185">Reference proteome</keyword>
<dbReference type="OrthoDB" id="193931at2759"/>
<dbReference type="AlphaFoldDB" id="A0A8K0IAH3"/>
<keyword evidence="3" id="KW-0723">Serine/threonine-protein kinase</keyword>